<dbReference type="InterPro" id="IPR001915">
    <property type="entry name" value="Peptidase_M48"/>
</dbReference>
<comment type="similarity">
    <text evidence="6">Belongs to the peptidase M48 family.</text>
</comment>
<dbReference type="InterPro" id="IPR051156">
    <property type="entry name" value="Mito/Outer_Membr_Metalloprot"/>
</dbReference>
<dbReference type="Gene3D" id="3.30.2010.10">
    <property type="entry name" value="Metalloproteases ('zincins'), catalytic domain"/>
    <property type="match status" value="1"/>
</dbReference>
<dbReference type="Proteomes" id="UP000011724">
    <property type="component" value="Chromosome"/>
</dbReference>
<dbReference type="eggNOG" id="COG4783">
    <property type="taxonomic scope" value="Bacteria"/>
</dbReference>
<dbReference type="EMBL" id="FO203427">
    <property type="protein sequence ID" value="CCH48630.1"/>
    <property type="molecule type" value="Genomic_DNA"/>
</dbReference>
<evidence type="ECO:0000256" key="1">
    <source>
        <dbReference type="ARBA" id="ARBA00022670"/>
    </source>
</evidence>
<dbReference type="PATRIC" id="fig|879567.3.peg.1454"/>
<dbReference type="GO" id="GO:0046872">
    <property type="term" value="F:metal ion binding"/>
    <property type="evidence" value="ECO:0007669"/>
    <property type="project" value="UniProtKB-KW"/>
</dbReference>
<keyword evidence="4 6" id="KW-0862">Zinc</keyword>
<keyword evidence="3 6" id="KW-0378">Hydrolase</keyword>
<evidence type="ECO:0000256" key="5">
    <source>
        <dbReference type="ARBA" id="ARBA00023049"/>
    </source>
</evidence>
<evidence type="ECO:0000259" key="7">
    <source>
        <dbReference type="Pfam" id="PF01435"/>
    </source>
</evidence>
<evidence type="ECO:0000256" key="4">
    <source>
        <dbReference type="ARBA" id="ARBA00022833"/>
    </source>
</evidence>
<accession>M1WLX7</accession>
<evidence type="ECO:0000256" key="3">
    <source>
        <dbReference type="ARBA" id="ARBA00022801"/>
    </source>
</evidence>
<dbReference type="BioCyc" id="DPIE1322246:BN4_RS07010-MONOMER"/>
<keyword evidence="9" id="KW-1185">Reference proteome</keyword>
<gene>
    <name evidence="8" type="ordered locus">BN4_11395</name>
</gene>
<dbReference type="Pfam" id="PF01435">
    <property type="entry name" value="Peptidase_M48"/>
    <property type="match status" value="1"/>
</dbReference>
<dbReference type="PANTHER" id="PTHR22726">
    <property type="entry name" value="METALLOENDOPEPTIDASE OMA1"/>
    <property type="match status" value="1"/>
</dbReference>
<keyword evidence="5 6" id="KW-0482">Metalloprotease</keyword>
<dbReference type="KEGG" id="dpi:BN4_11395"/>
<dbReference type="OrthoDB" id="9810445at2"/>
<dbReference type="GO" id="GO:0004222">
    <property type="term" value="F:metalloendopeptidase activity"/>
    <property type="evidence" value="ECO:0007669"/>
    <property type="project" value="InterPro"/>
</dbReference>
<dbReference type="AlphaFoldDB" id="M1WLX7"/>
<dbReference type="PANTHER" id="PTHR22726:SF24">
    <property type="entry name" value="M48 FAMILY METALLOPEPTIDASE"/>
    <property type="match status" value="1"/>
</dbReference>
<dbReference type="RefSeq" id="WP_015414676.1">
    <property type="nucleotide sequence ID" value="NC_020409.1"/>
</dbReference>
<protein>
    <submittedName>
        <fullName evidence="8">Peptidase M48 Ste24p</fullName>
    </submittedName>
</protein>
<reference evidence="8 9" key="1">
    <citation type="journal article" date="2013" name="PLoS ONE">
        <title>The first genomic and proteomic characterization of a deep-sea sulfate reducer: insights into the piezophilic lifestyle of Desulfovibrio piezophilus.</title>
        <authorList>
            <person name="Pradel N."/>
            <person name="Ji B."/>
            <person name="Gimenez G."/>
            <person name="Talla E."/>
            <person name="Lenoble P."/>
            <person name="Garel M."/>
            <person name="Tamburini C."/>
            <person name="Fourquet P."/>
            <person name="Lebrun R."/>
            <person name="Bertin P."/>
            <person name="Denis Y."/>
            <person name="Pophillat M."/>
            <person name="Barbe V."/>
            <person name="Ollivier B."/>
            <person name="Dolla A."/>
        </authorList>
    </citation>
    <scope>NUCLEOTIDE SEQUENCE [LARGE SCALE GENOMIC DNA]</scope>
    <source>
        <strain evidence="9">DSM 10523 / SB164P1</strain>
    </source>
</reference>
<dbReference type="CDD" id="cd07331">
    <property type="entry name" value="M48C_Oma1_like"/>
    <property type="match status" value="1"/>
</dbReference>
<dbReference type="GO" id="GO:0051603">
    <property type="term" value="P:proteolysis involved in protein catabolic process"/>
    <property type="evidence" value="ECO:0007669"/>
    <property type="project" value="TreeGrafter"/>
</dbReference>
<keyword evidence="1 6" id="KW-0645">Protease</keyword>
<dbReference type="HOGENOM" id="CLU_029002_5_0_7"/>
<keyword evidence="2" id="KW-0479">Metal-binding</keyword>
<dbReference type="STRING" id="1322246.BN4_11395"/>
<dbReference type="GO" id="GO:0016020">
    <property type="term" value="C:membrane"/>
    <property type="evidence" value="ECO:0007669"/>
    <property type="project" value="TreeGrafter"/>
</dbReference>
<comment type="cofactor">
    <cofactor evidence="6">
        <name>Zn(2+)</name>
        <dbReference type="ChEBI" id="CHEBI:29105"/>
    </cofactor>
    <text evidence="6">Binds 1 zinc ion per subunit.</text>
</comment>
<organism evidence="8 9">
    <name type="scientific">Pseudodesulfovibrio piezophilus (strain DSM 21447 / JCM 15486 / C1TLV30)</name>
    <name type="common">Desulfovibrio piezophilus</name>
    <dbReference type="NCBI Taxonomy" id="1322246"/>
    <lineage>
        <taxon>Bacteria</taxon>
        <taxon>Pseudomonadati</taxon>
        <taxon>Thermodesulfobacteriota</taxon>
        <taxon>Desulfovibrionia</taxon>
        <taxon>Desulfovibrionales</taxon>
        <taxon>Desulfovibrionaceae</taxon>
    </lineage>
</organism>
<proteinExistence type="inferred from homology"/>
<evidence type="ECO:0000313" key="8">
    <source>
        <dbReference type="EMBL" id="CCH48630.1"/>
    </source>
</evidence>
<sequence>MRRLFIHMAVILIMASILVGCAKSPYTGRSQLMVMSEEQEQALGLEASQEVKKREDIISTGPGVDRITDVGLRIAAAVGNPEMTWEFLLVKNDETVNAFALPGGKIFVYTGLLNLASTNPELATVMAHEVAHVLARHGAERLSTQMFISLGGQAGAVALGMGNSAVASVFSQVYGTGVNVGVMLPFSRNMESEADYIGLILMAKAGYDPESALTFWRKMAKNKGGKSVPAWLSTHPTNAARIEKIQKALPEIKKKYWKP</sequence>
<dbReference type="PROSITE" id="PS51257">
    <property type="entry name" value="PROKAR_LIPOPROTEIN"/>
    <property type="match status" value="1"/>
</dbReference>
<evidence type="ECO:0000313" key="9">
    <source>
        <dbReference type="Proteomes" id="UP000011724"/>
    </source>
</evidence>
<feature type="domain" description="Peptidase M48" evidence="7">
    <location>
        <begin position="66"/>
        <end position="247"/>
    </location>
</feature>
<name>M1WLX7_PSEP2</name>
<evidence type="ECO:0000256" key="6">
    <source>
        <dbReference type="RuleBase" id="RU003983"/>
    </source>
</evidence>
<reference evidence="9" key="2">
    <citation type="journal article" date="2013" name="Stand. Genomic Sci.">
        <title>Complete genome sequence of Desulfocapsa sulfexigens, a marine deltaproteobacterium specialized in disproportionating inorganic sulfur compounds.</title>
        <authorList>
            <person name="Finster K.W."/>
            <person name="Kjeldsen K.U."/>
            <person name="Kube M."/>
            <person name="Reinhardt R."/>
            <person name="Mussmann M."/>
            <person name="Amann R."/>
            <person name="Schreiber L."/>
        </authorList>
    </citation>
    <scope>NUCLEOTIDE SEQUENCE [LARGE SCALE GENOMIC DNA]</scope>
    <source>
        <strain evidence="9">DSM 10523 / SB164P1</strain>
    </source>
</reference>
<evidence type="ECO:0000256" key="2">
    <source>
        <dbReference type="ARBA" id="ARBA00022723"/>
    </source>
</evidence>